<evidence type="ECO:0000256" key="4">
    <source>
        <dbReference type="SAM" id="SignalP"/>
    </source>
</evidence>
<evidence type="ECO:0000313" key="6">
    <source>
        <dbReference type="Proteomes" id="UP001321473"/>
    </source>
</evidence>
<evidence type="ECO:0000256" key="2">
    <source>
        <dbReference type="PROSITE-ProRule" id="PRU00497"/>
    </source>
</evidence>
<dbReference type="InterPro" id="IPR031311">
    <property type="entry name" value="CHIT_BIND_RR_consensus"/>
</dbReference>
<proteinExistence type="predicted"/>
<evidence type="ECO:0000256" key="3">
    <source>
        <dbReference type="SAM" id="MobiDB-lite"/>
    </source>
</evidence>
<dbReference type="EMBL" id="JARKHS020036843">
    <property type="protein sequence ID" value="KAK8754909.1"/>
    <property type="molecule type" value="Genomic_DNA"/>
</dbReference>
<dbReference type="InterPro" id="IPR000618">
    <property type="entry name" value="Insect_cuticle"/>
</dbReference>
<dbReference type="AlphaFoldDB" id="A0AAQ4CXG9"/>
<protein>
    <submittedName>
        <fullName evidence="5">Uncharacterized protein</fullName>
    </submittedName>
</protein>
<keyword evidence="6" id="KW-1185">Reference proteome</keyword>
<gene>
    <name evidence="5" type="ORF">V5799_002377</name>
</gene>
<evidence type="ECO:0000313" key="5">
    <source>
        <dbReference type="EMBL" id="KAK8754909.1"/>
    </source>
</evidence>
<feature type="signal peptide" evidence="4">
    <location>
        <begin position="1"/>
        <end position="18"/>
    </location>
</feature>
<feature type="chain" id="PRO_5043042019" evidence="4">
    <location>
        <begin position="19"/>
        <end position="392"/>
    </location>
</feature>
<comment type="caution">
    <text evidence="5">The sequence shown here is derived from an EMBL/GenBank/DDBJ whole genome shotgun (WGS) entry which is preliminary data.</text>
</comment>
<dbReference type="GO" id="GO:0008010">
    <property type="term" value="F:structural constituent of chitin-based larval cuticle"/>
    <property type="evidence" value="ECO:0007669"/>
    <property type="project" value="TreeGrafter"/>
</dbReference>
<dbReference type="InterPro" id="IPR050468">
    <property type="entry name" value="Cuticle_Struct_Prot"/>
</dbReference>
<dbReference type="PROSITE" id="PS00233">
    <property type="entry name" value="CHIT_BIND_RR_1"/>
    <property type="match status" value="1"/>
</dbReference>
<dbReference type="InterPro" id="IPR029070">
    <property type="entry name" value="Chitinase_insertion_sf"/>
</dbReference>
<dbReference type="PROSITE" id="PS51155">
    <property type="entry name" value="CHIT_BIND_RR_2"/>
    <property type="match status" value="1"/>
</dbReference>
<dbReference type="PANTHER" id="PTHR10380:SF173">
    <property type="entry name" value="CUTICULAR PROTEIN 47EF, ISOFORM C-RELATED"/>
    <property type="match status" value="1"/>
</dbReference>
<accession>A0AAQ4CXG9</accession>
<feature type="region of interest" description="Disordered" evidence="3">
    <location>
        <begin position="225"/>
        <end position="249"/>
    </location>
</feature>
<reference evidence="5 6" key="1">
    <citation type="journal article" date="2023" name="Arcadia Sci">
        <title>De novo assembly of a long-read Amblyomma americanum tick genome.</title>
        <authorList>
            <person name="Chou S."/>
            <person name="Poskanzer K.E."/>
            <person name="Rollins M."/>
            <person name="Thuy-Boun P.S."/>
        </authorList>
    </citation>
    <scope>NUCLEOTIDE SEQUENCE [LARGE SCALE GENOMIC DNA]</scope>
    <source>
        <strain evidence="5">F_SG_1</strain>
        <tissue evidence="5">Salivary glands</tissue>
    </source>
</reference>
<dbReference type="PANTHER" id="PTHR10380">
    <property type="entry name" value="CUTICLE PROTEIN"/>
    <property type="match status" value="1"/>
</dbReference>
<dbReference type="GO" id="GO:0062129">
    <property type="term" value="C:chitin-based extracellular matrix"/>
    <property type="evidence" value="ECO:0007669"/>
    <property type="project" value="TreeGrafter"/>
</dbReference>
<keyword evidence="4" id="KW-0732">Signal</keyword>
<dbReference type="Pfam" id="PF00379">
    <property type="entry name" value="Chitin_bind_4"/>
    <property type="match status" value="1"/>
</dbReference>
<evidence type="ECO:0000256" key="1">
    <source>
        <dbReference type="ARBA" id="ARBA00022460"/>
    </source>
</evidence>
<organism evidence="5 6">
    <name type="scientific">Amblyomma americanum</name>
    <name type="common">Lone star tick</name>
    <dbReference type="NCBI Taxonomy" id="6943"/>
    <lineage>
        <taxon>Eukaryota</taxon>
        <taxon>Metazoa</taxon>
        <taxon>Ecdysozoa</taxon>
        <taxon>Arthropoda</taxon>
        <taxon>Chelicerata</taxon>
        <taxon>Arachnida</taxon>
        <taxon>Acari</taxon>
        <taxon>Parasitiformes</taxon>
        <taxon>Ixodida</taxon>
        <taxon>Ixodoidea</taxon>
        <taxon>Ixodidae</taxon>
        <taxon>Amblyomminae</taxon>
        <taxon>Amblyomma</taxon>
    </lineage>
</organism>
<sequence length="392" mass="42291">MFTKVQILLACLLVRAYALQHHQAGYQGAGYGGYVRPAAGSPYRGYDGYATAPQPYSFGYDNVDEYGNRQFRSEQGDVNNVKTGSYGYRDVNGLYRRVNYIADANGFRATVDTNEPGTAPGASADVVFNAAPVVPPVPGGAGAPAAYGSSALAPGYNNGGYGKFGGYSGYGSGGAYGYGGYGRYGAAPNGRALGGYAYGGNTPYGYGAAGYAGGRYAPAGYGAAAEESSESENDSEDKAPPATSTFRGKKVPAKCKPKWTNTCFERNPKEIEFTGSTVMPSIIKDLDTPFQFFKFLCPVEVFKIIPEESLRYSIQCRPEKPLTLPSTRDYWISSIGHHKVEEMMYLNRWEELKRFLHFNDGETLAAPAEIGHDRLHKTPWCSKLANVLTSLA</sequence>
<name>A0AAQ4CXG9_AMBAM</name>
<dbReference type="Proteomes" id="UP001321473">
    <property type="component" value="Unassembled WGS sequence"/>
</dbReference>
<keyword evidence="1 2" id="KW-0193">Cuticle</keyword>
<dbReference type="Gene3D" id="3.10.50.10">
    <property type="match status" value="1"/>
</dbReference>